<dbReference type="Gene3D" id="1.10.10.10">
    <property type="entry name" value="Winged helix-like DNA-binding domain superfamily/Winged helix DNA-binding domain"/>
    <property type="match status" value="1"/>
</dbReference>
<dbReference type="GO" id="GO:0003677">
    <property type="term" value="F:DNA binding"/>
    <property type="evidence" value="ECO:0007669"/>
    <property type="project" value="UniProtKB-KW"/>
</dbReference>
<dbReference type="InterPro" id="IPR001034">
    <property type="entry name" value="DeoR_HTH"/>
</dbReference>
<evidence type="ECO:0000313" key="9">
    <source>
        <dbReference type="Proteomes" id="UP001501343"/>
    </source>
</evidence>
<evidence type="ECO:0000256" key="5">
    <source>
        <dbReference type="ARBA" id="ARBA00023163"/>
    </source>
</evidence>
<keyword evidence="3" id="KW-0805">Transcription regulation</keyword>
<feature type="domain" description="HTH deoR-type" evidence="7">
    <location>
        <begin position="12"/>
        <end position="67"/>
    </location>
</feature>
<evidence type="ECO:0000256" key="6">
    <source>
        <dbReference type="ARBA" id="ARBA00024937"/>
    </source>
</evidence>
<evidence type="ECO:0000256" key="1">
    <source>
        <dbReference type="ARBA" id="ARBA00021390"/>
    </source>
</evidence>
<dbReference type="InterPro" id="IPR037171">
    <property type="entry name" value="NagB/RpiA_transferase-like"/>
</dbReference>
<dbReference type="InterPro" id="IPR036390">
    <property type="entry name" value="WH_DNA-bd_sf"/>
</dbReference>
<dbReference type="Pfam" id="PF00455">
    <property type="entry name" value="DeoRC"/>
    <property type="match status" value="1"/>
</dbReference>
<evidence type="ECO:0000313" key="8">
    <source>
        <dbReference type="EMBL" id="GAA1914218.1"/>
    </source>
</evidence>
<dbReference type="Proteomes" id="UP001501343">
    <property type="component" value="Unassembled WGS sequence"/>
</dbReference>
<evidence type="ECO:0000256" key="4">
    <source>
        <dbReference type="ARBA" id="ARBA00023125"/>
    </source>
</evidence>
<dbReference type="SUPFAM" id="SSF100950">
    <property type="entry name" value="NagB/RpiA/CoA transferase-like"/>
    <property type="match status" value="1"/>
</dbReference>
<evidence type="ECO:0000256" key="2">
    <source>
        <dbReference type="ARBA" id="ARBA00022491"/>
    </source>
</evidence>
<keyword evidence="9" id="KW-1185">Reference proteome</keyword>
<dbReference type="PROSITE" id="PS51000">
    <property type="entry name" value="HTH_DEOR_2"/>
    <property type="match status" value="1"/>
</dbReference>
<name>A0ABN2P799_9MICO</name>
<comment type="caution">
    <text evidence="8">The sequence shown here is derived from an EMBL/GenBank/DDBJ whole genome shotgun (WGS) entry which is preliminary data.</text>
</comment>
<dbReference type="EMBL" id="BAAAOF010000001">
    <property type="protein sequence ID" value="GAA1914218.1"/>
    <property type="molecule type" value="Genomic_DNA"/>
</dbReference>
<dbReference type="Pfam" id="PF08220">
    <property type="entry name" value="HTH_DeoR"/>
    <property type="match status" value="1"/>
</dbReference>
<dbReference type="InterPro" id="IPR018356">
    <property type="entry name" value="Tscrpt_reg_HTH_DeoR_CS"/>
</dbReference>
<dbReference type="PROSITE" id="PS00894">
    <property type="entry name" value="HTH_DEOR_1"/>
    <property type="match status" value="1"/>
</dbReference>
<reference evidence="8 9" key="1">
    <citation type="journal article" date="2019" name="Int. J. Syst. Evol. Microbiol.">
        <title>The Global Catalogue of Microorganisms (GCM) 10K type strain sequencing project: providing services to taxonomists for standard genome sequencing and annotation.</title>
        <authorList>
            <consortium name="The Broad Institute Genomics Platform"/>
            <consortium name="The Broad Institute Genome Sequencing Center for Infectious Disease"/>
            <person name="Wu L."/>
            <person name="Ma J."/>
        </authorList>
    </citation>
    <scope>NUCLEOTIDE SEQUENCE [LARGE SCALE GENOMIC DNA]</scope>
    <source>
        <strain evidence="8 9">JCM 14900</strain>
    </source>
</reference>
<comment type="function">
    <text evidence="6">Repressor of the lactose catabolism operon. Galactose-6-phosphate is the inducer.</text>
</comment>
<dbReference type="PANTHER" id="PTHR30363:SF4">
    <property type="entry name" value="GLYCEROL-3-PHOSPHATE REGULON REPRESSOR"/>
    <property type="match status" value="1"/>
</dbReference>
<evidence type="ECO:0000259" key="7">
    <source>
        <dbReference type="PROSITE" id="PS51000"/>
    </source>
</evidence>
<dbReference type="Gene3D" id="3.40.50.1360">
    <property type="match status" value="1"/>
</dbReference>
<keyword evidence="2" id="KW-0678">Repressor</keyword>
<dbReference type="SMART" id="SM01134">
    <property type="entry name" value="DeoRC"/>
    <property type="match status" value="1"/>
</dbReference>
<dbReference type="PRINTS" id="PR00037">
    <property type="entry name" value="HTHLACR"/>
</dbReference>
<evidence type="ECO:0000256" key="3">
    <source>
        <dbReference type="ARBA" id="ARBA00023015"/>
    </source>
</evidence>
<dbReference type="InterPro" id="IPR036388">
    <property type="entry name" value="WH-like_DNA-bd_sf"/>
</dbReference>
<dbReference type="InterPro" id="IPR050313">
    <property type="entry name" value="Carb_Metab_HTH_regulators"/>
</dbReference>
<gene>
    <name evidence="8" type="ORF">GCM10009775_03560</name>
</gene>
<accession>A0ABN2P799</accession>
<dbReference type="SUPFAM" id="SSF46785">
    <property type="entry name" value="Winged helix' DNA-binding domain"/>
    <property type="match status" value="1"/>
</dbReference>
<protein>
    <recommendedName>
        <fullName evidence="1">Lactose phosphotransferase system repressor</fullName>
    </recommendedName>
</protein>
<dbReference type="PANTHER" id="PTHR30363">
    <property type="entry name" value="HTH-TYPE TRANSCRIPTIONAL REGULATOR SRLR-RELATED"/>
    <property type="match status" value="1"/>
</dbReference>
<dbReference type="InterPro" id="IPR014036">
    <property type="entry name" value="DeoR-like_C"/>
</dbReference>
<proteinExistence type="predicted"/>
<dbReference type="SMART" id="SM00420">
    <property type="entry name" value="HTH_DEOR"/>
    <property type="match status" value="1"/>
</dbReference>
<organism evidence="8 9">
    <name type="scientific">Microbacterium aoyamense</name>
    <dbReference type="NCBI Taxonomy" id="344166"/>
    <lineage>
        <taxon>Bacteria</taxon>
        <taxon>Bacillati</taxon>
        <taxon>Actinomycetota</taxon>
        <taxon>Actinomycetes</taxon>
        <taxon>Micrococcales</taxon>
        <taxon>Microbacteriaceae</taxon>
        <taxon>Microbacterium</taxon>
    </lineage>
</organism>
<keyword evidence="5" id="KW-0804">Transcription</keyword>
<keyword evidence="4 8" id="KW-0238">DNA-binding</keyword>
<sequence>MWETNEGRKMYATERHDLIERLLGDEGRVSVVDLARRFDVTTETIRRDLDLLEQSGALRRVHGGAVPNERASTTESSLGERALRHAPAKSAIARRALDALGEGFRGSVFFDAGTTTAAVAAQLAPRLTASRIDVVTHALPLATALAAVPQVSLSVIGGRVRPLTEAAVGADTVRAIAGLRPDVAFLGTNGLSTGFGASTPDADEAAVKSAIVRSARRVVLVADAEKLGRELLVSFASLDEIDVLVTDAAPDAPLAAALDDAGVEVWLA</sequence>